<dbReference type="SUPFAM" id="SSF46626">
    <property type="entry name" value="Cytochrome c"/>
    <property type="match status" value="1"/>
</dbReference>
<evidence type="ECO:0000259" key="8">
    <source>
        <dbReference type="PROSITE" id="PS51007"/>
    </source>
</evidence>
<proteinExistence type="predicted"/>
<dbReference type="InterPro" id="IPR050597">
    <property type="entry name" value="Cytochrome_c_Oxidase_Subunit"/>
</dbReference>
<dbReference type="PANTHER" id="PTHR33751:SF9">
    <property type="entry name" value="CYTOCHROME C4"/>
    <property type="match status" value="1"/>
</dbReference>
<keyword evidence="2 6" id="KW-0349">Heme</keyword>
<dbReference type="GO" id="GO:0020037">
    <property type="term" value="F:heme binding"/>
    <property type="evidence" value="ECO:0007669"/>
    <property type="project" value="InterPro"/>
</dbReference>
<feature type="chain" id="PRO_5017822497" evidence="7">
    <location>
        <begin position="37"/>
        <end position="131"/>
    </location>
</feature>
<dbReference type="Pfam" id="PF00034">
    <property type="entry name" value="Cytochrom_C"/>
    <property type="match status" value="1"/>
</dbReference>
<keyword evidence="3 6" id="KW-0479">Metal-binding</keyword>
<dbReference type="GO" id="GO:0046872">
    <property type="term" value="F:metal ion binding"/>
    <property type="evidence" value="ECO:0007669"/>
    <property type="project" value="UniProtKB-KW"/>
</dbReference>
<keyword evidence="1" id="KW-0813">Transport</keyword>
<dbReference type="AlphaFoldDB" id="A0A3B9H127"/>
<dbReference type="InterPro" id="IPR009056">
    <property type="entry name" value="Cyt_c-like_dom"/>
</dbReference>
<dbReference type="EMBL" id="DMAN01000329">
    <property type="protein sequence ID" value="HAE28412.1"/>
    <property type="molecule type" value="Genomic_DNA"/>
</dbReference>
<evidence type="ECO:0000256" key="2">
    <source>
        <dbReference type="ARBA" id="ARBA00022617"/>
    </source>
</evidence>
<dbReference type="Gene3D" id="1.10.760.10">
    <property type="entry name" value="Cytochrome c-like domain"/>
    <property type="match status" value="1"/>
</dbReference>
<dbReference type="InterPro" id="IPR036909">
    <property type="entry name" value="Cyt_c-like_dom_sf"/>
</dbReference>
<organism evidence="9 10">
    <name type="scientific">Hyphomonas adhaerens</name>
    <dbReference type="NCBI Taxonomy" id="81029"/>
    <lineage>
        <taxon>Bacteria</taxon>
        <taxon>Pseudomonadati</taxon>
        <taxon>Pseudomonadota</taxon>
        <taxon>Alphaproteobacteria</taxon>
        <taxon>Hyphomonadales</taxon>
        <taxon>Hyphomonadaceae</taxon>
        <taxon>Hyphomonas</taxon>
    </lineage>
</organism>
<dbReference type="Proteomes" id="UP000259610">
    <property type="component" value="Unassembled WGS sequence"/>
</dbReference>
<protein>
    <submittedName>
        <fullName evidence="9">Cytochrome c, class I</fullName>
    </submittedName>
</protein>
<dbReference type="PANTHER" id="PTHR33751">
    <property type="entry name" value="CBB3-TYPE CYTOCHROME C OXIDASE SUBUNIT FIXP"/>
    <property type="match status" value="1"/>
</dbReference>
<keyword evidence="7" id="KW-0732">Signal</keyword>
<evidence type="ECO:0000256" key="5">
    <source>
        <dbReference type="ARBA" id="ARBA00023004"/>
    </source>
</evidence>
<gene>
    <name evidence="9" type="ORF">DCG58_14710</name>
</gene>
<evidence type="ECO:0000256" key="6">
    <source>
        <dbReference type="PROSITE-ProRule" id="PRU00433"/>
    </source>
</evidence>
<evidence type="ECO:0000256" key="4">
    <source>
        <dbReference type="ARBA" id="ARBA00022982"/>
    </source>
</evidence>
<feature type="domain" description="Cytochrome c" evidence="8">
    <location>
        <begin position="40"/>
        <end position="127"/>
    </location>
</feature>
<keyword evidence="5 6" id="KW-0408">Iron</keyword>
<evidence type="ECO:0000256" key="3">
    <source>
        <dbReference type="ARBA" id="ARBA00022723"/>
    </source>
</evidence>
<comment type="caution">
    <text evidence="9">The sequence shown here is derived from an EMBL/GenBank/DDBJ whole genome shotgun (WGS) entry which is preliminary data.</text>
</comment>
<dbReference type="PROSITE" id="PS51007">
    <property type="entry name" value="CYTC"/>
    <property type="match status" value="1"/>
</dbReference>
<evidence type="ECO:0000313" key="10">
    <source>
        <dbReference type="Proteomes" id="UP000259610"/>
    </source>
</evidence>
<reference evidence="9 10" key="1">
    <citation type="journal article" date="2018" name="Nat. Biotechnol.">
        <title>A standardized bacterial taxonomy based on genome phylogeny substantially revises the tree of life.</title>
        <authorList>
            <person name="Parks D.H."/>
            <person name="Chuvochina M."/>
            <person name="Waite D.W."/>
            <person name="Rinke C."/>
            <person name="Skarshewski A."/>
            <person name="Chaumeil P.A."/>
            <person name="Hugenholtz P."/>
        </authorList>
    </citation>
    <scope>NUCLEOTIDE SEQUENCE [LARGE SCALE GENOMIC DNA]</scope>
    <source>
        <strain evidence="9">UBA8733</strain>
    </source>
</reference>
<dbReference type="GO" id="GO:0009055">
    <property type="term" value="F:electron transfer activity"/>
    <property type="evidence" value="ECO:0007669"/>
    <property type="project" value="InterPro"/>
</dbReference>
<name>A0A3B9H127_9PROT</name>
<evidence type="ECO:0000256" key="1">
    <source>
        <dbReference type="ARBA" id="ARBA00022448"/>
    </source>
</evidence>
<evidence type="ECO:0000313" key="9">
    <source>
        <dbReference type="EMBL" id="HAE28412.1"/>
    </source>
</evidence>
<accession>A0A3B9H127</accession>
<sequence>MPPFSRMLLMPLPTMSARFSLSALMAVIVLASQASAQENPDPARGKRVYRGTCIACHGPTGKGGIPGTPDFTKSKGVLSQGDSILTDHIKSGFRSKGSAMPMPAKGGNPRLTDQDIQNVLAYLHEEFGDGN</sequence>
<evidence type="ECO:0000256" key="7">
    <source>
        <dbReference type="SAM" id="SignalP"/>
    </source>
</evidence>
<keyword evidence="4" id="KW-0249">Electron transport</keyword>
<feature type="signal peptide" evidence="7">
    <location>
        <begin position="1"/>
        <end position="36"/>
    </location>
</feature>